<evidence type="ECO:0000313" key="13">
    <source>
        <dbReference type="Proteomes" id="UP001151532"/>
    </source>
</evidence>
<dbReference type="InterPro" id="IPR036850">
    <property type="entry name" value="NDK-like_dom_sf"/>
</dbReference>
<protein>
    <submittedName>
        <fullName evidence="12">NUCLEOSIDE DIPHOSPHATE KINASE</fullName>
    </submittedName>
</protein>
<dbReference type="Pfam" id="PF00334">
    <property type="entry name" value="NDK"/>
    <property type="match status" value="2"/>
</dbReference>
<name>A0A9Q0QGJ2_SALPP</name>
<keyword evidence="7" id="KW-0067">ATP-binding</keyword>
<evidence type="ECO:0000259" key="11">
    <source>
        <dbReference type="SMART" id="SM00562"/>
    </source>
</evidence>
<reference evidence="12" key="2">
    <citation type="journal article" date="2023" name="Int. J. Mol. Sci.">
        <title>De Novo Assembly and Annotation of 11 Diverse Shrub Willow (Salix) Genomes Reveals Novel Gene Organization in Sex-Linked Regions.</title>
        <authorList>
            <person name="Hyden B."/>
            <person name="Feng K."/>
            <person name="Yates T.B."/>
            <person name="Jawdy S."/>
            <person name="Cereghino C."/>
            <person name="Smart L.B."/>
            <person name="Muchero W."/>
        </authorList>
    </citation>
    <scope>NUCLEOTIDE SEQUENCE</scope>
    <source>
        <tissue evidence="12">Shoot tip</tissue>
    </source>
</reference>
<feature type="domain" description="Nucleoside diphosphate kinase-like" evidence="11">
    <location>
        <begin position="26"/>
        <end position="183"/>
    </location>
</feature>
<dbReference type="PROSITE" id="PS51374">
    <property type="entry name" value="NDPK_LIKE"/>
    <property type="match status" value="1"/>
</dbReference>
<evidence type="ECO:0000256" key="9">
    <source>
        <dbReference type="RuleBase" id="RU004011"/>
    </source>
</evidence>
<feature type="binding site" evidence="8">
    <location>
        <position position="34"/>
    </location>
    <ligand>
        <name>ATP</name>
        <dbReference type="ChEBI" id="CHEBI:30616"/>
    </ligand>
</feature>
<feature type="binding site" evidence="8">
    <location>
        <position position="157"/>
    </location>
    <ligand>
        <name>ATP</name>
        <dbReference type="ChEBI" id="CHEBI:30616"/>
    </ligand>
</feature>
<dbReference type="InterPro" id="IPR034907">
    <property type="entry name" value="NDK-like_dom"/>
</dbReference>
<feature type="binding site" evidence="8">
    <location>
        <position position="143"/>
    </location>
    <ligand>
        <name>ATP</name>
        <dbReference type="ChEBI" id="CHEBI:30616"/>
    </ligand>
</feature>
<evidence type="ECO:0000256" key="4">
    <source>
        <dbReference type="ARBA" id="ARBA00022679"/>
    </source>
</evidence>
<comment type="catalytic activity">
    <reaction evidence="2">
        <text>a ribonucleoside 5'-diphosphate + ATP = a ribonucleoside 5'-triphosphate + ADP</text>
        <dbReference type="Rhea" id="RHEA:18113"/>
        <dbReference type="ChEBI" id="CHEBI:30616"/>
        <dbReference type="ChEBI" id="CHEBI:57930"/>
        <dbReference type="ChEBI" id="CHEBI:61557"/>
        <dbReference type="ChEBI" id="CHEBI:456216"/>
        <dbReference type="EC" id="2.7.4.6"/>
    </reaction>
</comment>
<keyword evidence="4" id="KW-0808">Transferase</keyword>
<evidence type="ECO:0000256" key="6">
    <source>
        <dbReference type="ARBA" id="ARBA00022777"/>
    </source>
</evidence>
<keyword evidence="10" id="KW-0732">Signal</keyword>
<feature type="binding site" evidence="8">
    <location>
        <position position="147"/>
    </location>
    <ligand>
        <name>ATP</name>
        <dbReference type="ChEBI" id="CHEBI:30616"/>
    </ligand>
</feature>
<organism evidence="12 13">
    <name type="scientific">Salix purpurea</name>
    <name type="common">Purple osier willow</name>
    <dbReference type="NCBI Taxonomy" id="77065"/>
    <lineage>
        <taxon>Eukaryota</taxon>
        <taxon>Viridiplantae</taxon>
        <taxon>Streptophyta</taxon>
        <taxon>Embryophyta</taxon>
        <taxon>Tracheophyta</taxon>
        <taxon>Spermatophyta</taxon>
        <taxon>Magnoliopsida</taxon>
        <taxon>eudicotyledons</taxon>
        <taxon>Gunneridae</taxon>
        <taxon>Pentapetalae</taxon>
        <taxon>rosids</taxon>
        <taxon>fabids</taxon>
        <taxon>Malpighiales</taxon>
        <taxon>Salicaceae</taxon>
        <taxon>Saliceae</taxon>
        <taxon>Salix</taxon>
    </lineage>
</organism>
<evidence type="ECO:0000256" key="1">
    <source>
        <dbReference type="ARBA" id="ARBA00000082"/>
    </source>
</evidence>
<evidence type="ECO:0000256" key="5">
    <source>
        <dbReference type="ARBA" id="ARBA00022741"/>
    </source>
</evidence>
<evidence type="ECO:0000313" key="12">
    <source>
        <dbReference type="EMBL" id="KAJ6706231.1"/>
    </source>
</evidence>
<feature type="signal peptide" evidence="10">
    <location>
        <begin position="1"/>
        <end position="23"/>
    </location>
</feature>
<feature type="binding site" evidence="8">
    <location>
        <position position="82"/>
    </location>
    <ligand>
        <name>ATP</name>
        <dbReference type="ChEBI" id="CHEBI:30616"/>
    </ligand>
</feature>
<dbReference type="Proteomes" id="UP001151532">
    <property type="component" value="Chromosome 3"/>
</dbReference>
<dbReference type="OrthoDB" id="2162449at2759"/>
<evidence type="ECO:0000256" key="8">
    <source>
        <dbReference type="PROSITE-ProRule" id="PRU00706"/>
    </source>
</evidence>
<dbReference type="PRINTS" id="PR01243">
    <property type="entry name" value="NUCDPKINASE"/>
</dbReference>
<keyword evidence="6 12" id="KW-0418">Kinase</keyword>
<comment type="catalytic activity">
    <reaction evidence="1">
        <text>a 2'-deoxyribonucleoside 5'-diphosphate + ATP = a 2'-deoxyribonucleoside 5'-triphosphate + ADP</text>
        <dbReference type="Rhea" id="RHEA:44640"/>
        <dbReference type="ChEBI" id="CHEBI:30616"/>
        <dbReference type="ChEBI" id="CHEBI:61560"/>
        <dbReference type="ChEBI" id="CHEBI:73316"/>
        <dbReference type="ChEBI" id="CHEBI:456216"/>
        <dbReference type="EC" id="2.7.4.6"/>
    </reaction>
</comment>
<dbReference type="PANTHER" id="PTHR46161">
    <property type="entry name" value="NUCLEOSIDE DIPHOSPHATE KINASE"/>
    <property type="match status" value="1"/>
</dbReference>
<evidence type="ECO:0000256" key="10">
    <source>
        <dbReference type="SAM" id="SignalP"/>
    </source>
</evidence>
<dbReference type="PANTHER" id="PTHR46161:SF3">
    <property type="entry name" value="NUCLEOSIDE DIPHOSPHATE KINASE DDB_G0292928-RELATED"/>
    <property type="match status" value="1"/>
</dbReference>
<dbReference type="GO" id="GO:0005524">
    <property type="term" value="F:ATP binding"/>
    <property type="evidence" value="ECO:0007669"/>
    <property type="project" value="UniProtKB-KW"/>
</dbReference>
<dbReference type="SUPFAM" id="SSF54919">
    <property type="entry name" value="Nucleoside diphosphate kinase, NDK"/>
    <property type="match status" value="1"/>
</dbReference>
<dbReference type="GO" id="GO:0006228">
    <property type="term" value="P:UTP biosynthetic process"/>
    <property type="evidence" value="ECO:0007669"/>
    <property type="project" value="InterPro"/>
</dbReference>
<keyword evidence="13" id="KW-1185">Reference proteome</keyword>
<comment type="caution">
    <text evidence="12">The sequence shown here is derived from an EMBL/GenBank/DDBJ whole genome shotgun (WGS) entry which is preliminary data.</text>
</comment>
<comment type="similarity">
    <text evidence="3 8 9">Belongs to the NDK family.</text>
</comment>
<dbReference type="GO" id="GO:0004550">
    <property type="term" value="F:nucleoside diphosphate kinase activity"/>
    <property type="evidence" value="ECO:0007669"/>
    <property type="project" value="UniProtKB-EC"/>
</dbReference>
<dbReference type="GO" id="GO:0006183">
    <property type="term" value="P:GTP biosynthetic process"/>
    <property type="evidence" value="ECO:0007669"/>
    <property type="project" value="InterPro"/>
</dbReference>
<feature type="binding site" evidence="8">
    <location>
        <position position="137"/>
    </location>
    <ligand>
        <name>ATP</name>
        <dbReference type="ChEBI" id="CHEBI:30616"/>
    </ligand>
</feature>
<evidence type="ECO:0000256" key="3">
    <source>
        <dbReference type="ARBA" id="ARBA00008142"/>
    </source>
</evidence>
<dbReference type="Gene3D" id="3.30.70.141">
    <property type="entry name" value="Nucleoside diphosphate kinase-like domain"/>
    <property type="match status" value="1"/>
</dbReference>
<proteinExistence type="inferred from homology"/>
<dbReference type="EMBL" id="JAPFFK010000016">
    <property type="protein sequence ID" value="KAJ6706231.1"/>
    <property type="molecule type" value="Genomic_DNA"/>
</dbReference>
<gene>
    <name evidence="12" type="ORF">OIU79_010810</name>
</gene>
<dbReference type="InterPro" id="IPR001564">
    <property type="entry name" value="Nucleoside_diP_kinase"/>
</dbReference>
<reference evidence="12" key="1">
    <citation type="submission" date="2022-11" db="EMBL/GenBank/DDBJ databases">
        <authorList>
            <person name="Hyden B.L."/>
            <person name="Feng K."/>
            <person name="Yates T."/>
            <person name="Jawdy S."/>
            <person name="Smart L.B."/>
            <person name="Muchero W."/>
        </authorList>
    </citation>
    <scope>NUCLEOTIDE SEQUENCE</scope>
    <source>
        <tissue evidence="12">Shoot tip</tissue>
    </source>
</reference>
<evidence type="ECO:0000256" key="7">
    <source>
        <dbReference type="ARBA" id="ARBA00022840"/>
    </source>
</evidence>
<dbReference type="SMART" id="SM00562">
    <property type="entry name" value="NDK"/>
    <property type="match status" value="1"/>
</dbReference>
<dbReference type="AlphaFoldDB" id="A0A9Q0QGJ2"/>
<feature type="active site" description="Pros-phosphohistidine intermediate" evidence="8">
    <location>
        <position position="160"/>
    </location>
</feature>
<sequence>MIPRVFFSVFFLVISVSFPISGSKEKEKTLAMIKPDGLLGNYTERIKDVIVDYGFSILREITTQLDQDSASRFYTEHSSKRFFPSLIKYMTSCQVLKLDFPENISDALDKEDCALSFDSGPVLVMVLEKENAIADWRTLIGPTDAIRAMCGQDLEKNCVHGSDSRLSAQREISFFFEDVSSGERITTHDEL</sequence>
<evidence type="ECO:0000256" key="2">
    <source>
        <dbReference type="ARBA" id="ARBA00000937"/>
    </source>
</evidence>
<accession>A0A9Q0QGJ2</accession>
<feature type="chain" id="PRO_5040233548" evidence="10">
    <location>
        <begin position="24"/>
        <end position="191"/>
    </location>
</feature>
<dbReference type="GO" id="GO:0006241">
    <property type="term" value="P:CTP biosynthetic process"/>
    <property type="evidence" value="ECO:0007669"/>
    <property type="project" value="InterPro"/>
</dbReference>
<keyword evidence="5" id="KW-0547">Nucleotide-binding</keyword>